<dbReference type="AlphaFoldDB" id="A0AA39NF32"/>
<evidence type="ECO:0000256" key="1">
    <source>
        <dbReference type="SAM" id="MobiDB-lite"/>
    </source>
</evidence>
<organism evidence="2 3">
    <name type="scientific">Armillaria tabescens</name>
    <name type="common">Ringless honey mushroom</name>
    <name type="synonym">Agaricus tabescens</name>
    <dbReference type="NCBI Taxonomy" id="1929756"/>
    <lineage>
        <taxon>Eukaryota</taxon>
        <taxon>Fungi</taxon>
        <taxon>Dikarya</taxon>
        <taxon>Basidiomycota</taxon>
        <taxon>Agaricomycotina</taxon>
        <taxon>Agaricomycetes</taxon>
        <taxon>Agaricomycetidae</taxon>
        <taxon>Agaricales</taxon>
        <taxon>Marasmiineae</taxon>
        <taxon>Physalacriaceae</taxon>
        <taxon>Desarmillaria</taxon>
    </lineage>
</organism>
<protein>
    <recommendedName>
        <fullName evidence="4">Cyclin N-terminal domain-containing protein</fullName>
    </recommendedName>
</protein>
<dbReference type="Gene3D" id="1.10.472.10">
    <property type="entry name" value="Cyclin-like"/>
    <property type="match status" value="1"/>
</dbReference>
<reference evidence="2" key="1">
    <citation type="submission" date="2023-06" db="EMBL/GenBank/DDBJ databases">
        <authorList>
            <consortium name="Lawrence Berkeley National Laboratory"/>
            <person name="Ahrendt S."/>
            <person name="Sahu N."/>
            <person name="Indic B."/>
            <person name="Wong-Bajracharya J."/>
            <person name="Merenyi Z."/>
            <person name="Ke H.-M."/>
            <person name="Monk M."/>
            <person name="Kocsube S."/>
            <person name="Drula E."/>
            <person name="Lipzen A."/>
            <person name="Balint B."/>
            <person name="Henrissat B."/>
            <person name="Andreopoulos B."/>
            <person name="Martin F.M."/>
            <person name="Harder C.B."/>
            <person name="Rigling D."/>
            <person name="Ford K.L."/>
            <person name="Foster G.D."/>
            <person name="Pangilinan J."/>
            <person name="Papanicolaou A."/>
            <person name="Barry K."/>
            <person name="LaButti K."/>
            <person name="Viragh M."/>
            <person name="Koriabine M."/>
            <person name="Yan M."/>
            <person name="Riley R."/>
            <person name="Champramary S."/>
            <person name="Plett K.L."/>
            <person name="Tsai I.J."/>
            <person name="Slot J."/>
            <person name="Sipos G."/>
            <person name="Plett J."/>
            <person name="Nagy L.G."/>
            <person name="Grigoriev I.V."/>
        </authorList>
    </citation>
    <scope>NUCLEOTIDE SEQUENCE</scope>
    <source>
        <strain evidence="2">CCBAS 213</strain>
    </source>
</reference>
<dbReference type="SUPFAM" id="SSF47954">
    <property type="entry name" value="Cyclin-like"/>
    <property type="match status" value="1"/>
</dbReference>
<evidence type="ECO:0000313" key="2">
    <source>
        <dbReference type="EMBL" id="KAK0464450.1"/>
    </source>
</evidence>
<comment type="caution">
    <text evidence="2">The sequence shown here is derived from an EMBL/GenBank/DDBJ whole genome shotgun (WGS) entry which is preliminary data.</text>
</comment>
<dbReference type="InterPro" id="IPR036915">
    <property type="entry name" value="Cyclin-like_sf"/>
</dbReference>
<sequence>MDPMHSRAQSPSQFPASRSKYYRPYFTSEEIHILSEKQKGKLSVTQEDKVRQTACGFLEALGSRMGLYVLKNFPEEQWRLHRIFTTGSICSFLEKTSTIMQESSTEMPNDMQLIPFFHRTLVPIQYTPVTVALSSIYLASLLLSWEQPESPRQEPDSSSAHDLRDQLHRHGDWERRFQTHVEDLDVIAHEMLDLLIQAAQSPSANTSPRTPSSPSPHPSPRNQHLSSTAQAVEPLPYNADQLLRLKIHLRESEHHPRYRYSLDPNGIDDASEALGKNEGTVRFLFGPPGIVGQGI</sequence>
<proteinExistence type="predicted"/>
<keyword evidence="3" id="KW-1185">Reference proteome</keyword>
<name>A0AA39NF32_ARMTA</name>
<dbReference type="EMBL" id="JAUEPS010000006">
    <property type="protein sequence ID" value="KAK0464450.1"/>
    <property type="molecule type" value="Genomic_DNA"/>
</dbReference>
<evidence type="ECO:0008006" key="4">
    <source>
        <dbReference type="Google" id="ProtNLM"/>
    </source>
</evidence>
<dbReference type="GeneID" id="85363365"/>
<feature type="region of interest" description="Disordered" evidence="1">
    <location>
        <begin position="200"/>
        <end position="227"/>
    </location>
</feature>
<dbReference type="RefSeq" id="XP_060335571.1">
    <property type="nucleotide sequence ID" value="XM_060479817.1"/>
</dbReference>
<dbReference type="Proteomes" id="UP001175211">
    <property type="component" value="Unassembled WGS sequence"/>
</dbReference>
<evidence type="ECO:0000313" key="3">
    <source>
        <dbReference type="Proteomes" id="UP001175211"/>
    </source>
</evidence>
<feature type="compositionally biased region" description="Low complexity" evidence="1">
    <location>
        <begin position="201"/>
        <end position="210"/>
    </location>
</feature>
<gene>
    <name evidence="2" type="ORF">EV420DRAFT_1725163</name>
</gene>
<accession>A0AA39NF32</accession>